<dbReference type="Proteomes" id="UP000288805">
    <property type="component" value="Unassembled WGS sequence"/>
</dbReference>
<name>A0A438HQW5_VITVI</name>
<evidence type="ECO:0000313" key="1">
    <source>
        <dbReference type="EMBL" id="RVW86857.1"/>
    </source>
</evidence>
<proteinExistence type="predicted"/>
<gene>
    <name evidence="1" type="ORF">CK203_036004</name>
</gene>
<protein>
    <submittedName>
        <fullName evidence="1">Uncharacterized protein</fullName>
    </submittedName>
</protein>
<dbReference type="InterPro" id="IPR043502">
    <property type="entry name" value="DNA/RNA_pol_sf"/>
</dbReference>
<sequence>MKTYNMKLNPVKCAFGVNAGKFLGFMVTQRVIEVNPNQIKAVMEMSAPKLQEGTAVSHEPTSCIGTLYCLIYRQVKVLLPHTEMS</sequence>
<dbReference type="AlphaFoldDB" id="A0A438HQW5"/>
<dbReference type="SUPFAM" id="SSF56672">
    <property type="entry name" value="DNA/RNA polymerases"/>
    <property type="match status" value="1"/>
</dbReference>
<dbReference type="Gene3D" id="3.30.70.270">
    <property type="match status" value="1"/>
</dbReference>
<dbReference type="InterPro" id="IPR043128">
    <property type="entry name" value="Rev_trsase/Diguanyl_cyclase"/>
</dbReference>
<evidence type="ECO:0000313" key="2">
    <source>
        <dbReference type="Proteomes" id="UP000288805"/>
    </source>
</evidence>
<reference evidence="1 2" key="1">
    <citation type="journal article" date="2018" name="PLoS Genet.">
        <title>Population sequencing reveals clonal diversity and ancestral inbreeding in the grapevine cultivar Chardonnay.</title>
        <authorList>
            <person name="Roach M.J."/>
            <person name="Johnson D.L."/>
            <person name="Bohlmann J."/>
            <person name="van Vuuren H.J."/>
            <person name="Jones S.J."/>
            <person name="Pretorius I.S."/>
            <person name="Schmidt S.A."/>
            <person name="Borneman A.R."/>
        </authorList>
    </citation>
    <scope>NUCLEOTIDE SEQUENCE [LARGE SCALE GENOMIC DNA]</scope>
    <source>
        <strain evidence="2">cv. Chardonnay</strain>
        <tissue evidence="1">Leaf</tissue>
    </source>
</reference>
<dbReference type="EMBL" id="QGNW01000189">
    <property type="protein sequence ID" value="RVW86857.1"/>
    <property type="molecule type" value="Genomic_DNA"/>
</dbReference>
<organism evidence="1 2">
    <name type="scientific">Vitis vinifera</name>
    <name type="common">Grape</name>
    <dbReference type="NCBI Taxonomy" id="29760"/>
    <lineage>
        <taxon>Eukaryota</taxon>
        <taxon>Viridiplantae</taxon>
        <taxon>Streptophyta</taxon>
        <taxon>Embryophyta</taxon>
        <taxon>Tracheophyta</taxon>
        <taxon>Spermatophyta</taxon>
        <taxon>Magnoliopsida</taxon>
        <taxon>eudicotyledons</taxon>
        <taxon>Gunneridae</taxon>
        <taxon>Pentapetalae</taxon>
        <taxon>rosids</taxon>
        <taxon>Vitales</taxon>
        <taxon>Vitaceae</taxon>
        <taxon>Viteae</taxon>
        <taxon>Vitis</taxon>
    </lineage>
</organism>
<accession>A0A438HQW5</accession>
<comment type="caution">
    <text evidence="1">The sequence shown here is derived from an EMBL/GenBank/DDBJ whole genome shotgun (WGS) entry which is preliminary data.</text>
</comment>